<dbReference type="CDD" id="cd06262">
    <property type="entry name" value="metallo-hydrolase-like_MBL-fold"/>
    <property type="match status" value="1"/>
</dbReference>
<sequence length="308" mass="33426">MPLVPPALPPEIIVIERGWLSASNVLLLGRDCTALVDSGYCAHAPQTVALVESALDGRVLDQLLNTHLHSDHCGGNAALQARWPQLATRIPPGQWAQVQDWDPVALSYVPTGQECPRFRADGVLPPGTEVQLGDRAWQVHAAPGHDTHAVVLFEPHARVLISGDALWENGFGVVFPELDGEQAFAEVGATLGLIERLDPLTVIPGHGSVFGDVPAALARARRRLAGFEADPVKHARHAAKVLLKYKLLEWQQAPLAQVHAWLAATPYFGMLHQRHFAQQTASVWAEQLMQELVDAGAARREGRALLNA</sequence>
<reference evidence="3 4" key="1">
    <citation type="journal article" date="2010" name="J. Bacteriol.">
        <title>Completed genome sequence of the anaerobic iron-oxidizing bacterium Acidovorax ebreus strain TPSY.</title>
        <authorList>
            <person name="Byrne-Bailey K.G."/>
            <person name="Weber K.A."/>
            <person name="Chair A.H."/>
            <person name="Bose S."/>
            <person name="Knox T."/>
            <person name="Spanbauer T.L."/>
            <person name="Chertkov O."/>
            <person name="Coates J.D."/>
        </authorList>
    </citation>
    <scope>NUCLEOTIDE SEQUENCE [LARGE SCALE GENOMIC DNA]</scope>
    <source>
        <strain evidence="3 4">TPSY</strain>
    </source>
</reference>
<gene>
    <name evidence="3" type="ordered locus">Dtpsy_0531</name>
</gene>
<comment type="similarity">
    <text evidence="1">Belongs to the metallo-beta-lactamase superfamily. Class-B beta-lactamase family.</text>
</comment>
<dbReference type="RefSeq" id="WP_012655558.1">
    <property type="nucleotide sequence ID" value="NC_011992.1"/>
</dbReference>
<dbReference type="InterPro" id="IPR050855">
    <property type="entry name" value="NDM-1-like"/>
</dbReference>
<evidence type="ECO:0000313" key="4">
    <source>
        <dbReference type="Proteomes" id="UP000000450"/>
    </source>
</evidence>
<organism evidence="3 4">
    <name type="scientific">Acidovorax ebreus (strain TPSY)</name>
    <name type="common">Diaphorobacter sp. (strain TPSY)</name>
    <dbReference type="NCBI Taxonomy" id="535289"/>
    <lineage>
        <taxon>Bacteria</taxon>
        <taxon>Pseudomonadati</taxon>
        <taxon>Pseudomonadota</taxon>
        <taxon>Betaproteobacteria</taxon>
        <taxon>Burkholderiales</taxon>
        <taxon>Comamonadaceae</taxon>
        <taxon>Diaphorobacter</taxon>
    </lineage>
</organism>
<evidence type="ECO:0000256" key="1">
    <source>
        <dbReference type="ARBA" id="ARBA00005250"/>
    </source>
</evidence>
<evidence type="ECO:0000313" key="3">
    <source>
        <dbReference type="EMBL" id="ACM32011.1"/>
    </source>
</evidence>
<protein>
    <submittedName>
        <fullName evidence="3">Beta-lactamase domain protein</fullName>
    </submittedName>
</protein>
<dbReference type="SMART" id="SM00849">
    <property type="entry name" value="Lactamase_B"/>
    <property type="match status" value="1"/>
</dbReference>
<dbReference type="InterPro" id="IPR036866">
    <property type="entry name" value="RibonucZ/Hydroxyglut_hydro"/>
</dbReference>
<dbReference type="PANTHER" id="PTHR42951">
    <property type="entry name" value="METALLO-BETA-LACTAMASE DOMAIN-CONTAINING"/>
    <property type="match status" value="1"/>
</dbReference>
<dbReference type="InterPro" id="IPR001279">
    <property type="entry name" value="Metallo-B-lactamas"/>
</dbReference>
<dbReference type="PANTHER" id="PTHR42951:SF4">
    <property type="entry name" value="ACYL-COENZYME A THIOESTERASE MBLAC2"/>
    <property type="match status" value="1"/>
</dbReference>
<dbReference type="Pfam" id="PF00753">
    <property type="entry name" value="Lactamase_B"/>
    <property type="match status" value="1"/>
</dbReference>
<proteinExistence type="inferred from homology"/>
<keyword evidence="4" id="KW-1185">Reference proteome</keyword>
<accession>A0A9J9QDK6</accession>
<dbReference type="AlphaFoldDB" id="A0A9J9QDK6"/>
<dbReference type="EMBL" id="CP001392">
    <property type="protein sequence ID" value="ACM32011.1"/>
    <property type="molecule type" value="Genomic_DNA"/>
</dbReference>
<dbReference type="SUPFAM" id="SSF56281">
    <property type="entry name" value="Metallo-hydrolase/oxidoreductase"/>
    <property type="match status" value="1"/>
</dbReference>
<dbReference type="Proteomes" id="UP000000450">
    <property type="component" value="Chromosome"/>
</dbReference>
<feature type="domain" description="Metallo-beta-lactamase" evidence="2">
    <location>
        <begin position="22"/>
        <end position="206"/>
    </location>
</feature>
<dbReference type="KEGG" id="dia:Dtpsy_0531"/>
<evidence type="ECO:0000259" key="2">
    <source>
        <dbReference type="SMART" id="SM00849"/>
    </source>
</evidence>
<name>A0A9J9QDK6_ACIET</name>
<dbReference type="GO" id="GO:0017001">
    <property type="term" value="P:antibiotic catabolic process"/>
    <property type="evidence" value="ECO:0007669"/>
    <property type="project" value="UniProtKB-ARBA"/>
</dbReference>
<dbReference type="Gene3D" id="3.60.15.10">
    <property type="entry name" value="Ribonuclease Z/Hydroxyacylglutathione hydrolase-like"/>
    <property type="match status" value="1"/>
</dbReference>